<dbReference type="AlphaFoldDB" id="A0A068XW03"/>
<keyword evidence="2" id="KW-1185">Reference proteome</keyword>
<evidence type="ECO:0000313" key="1">
    <source>
        <dbReference type="EMBL" id="CDS36379.1"/>
    </source>
</evidence>
<protein>
    <submittedName>
        <fullName evidence="1">Expressed protein</fullName>
    </submittedName>
</protein>
<organism evidence="1 2">
    <name type="scientific">Echinococcus multilocularis</name>
    <name type="common">Fox tapeworm</name>
    <dbReference type="NCBI Taxonomy" id="6211"/>
    <lineage>
        <taxon>Eukaryota</taxon>
        <taxon>Metazoa</taxon>
        <taxon>Spiralia</taxon>
        <taxon>Lophotrochozoa</taxon>
        <taxon>Platyhelminthes</taxon>
        <taxon>Cestoda</taxon>
        <taxon>Eucestoda</taxon>
        <taxon>Cyclophyllidea</taxon>
        <taxon>Taeniidae</taxon>
        <taxon>Echinococcus</taxon>
    </lineage>
</organism>
<name>A0A068XW03_ECHMU</name>
<reference evidence="1" key="2">
    <citation type="submission" date="2015-11" db="EMBL/GenBank/DDBJ databases">
        <authorList>
            <person name="Zhang Y."/>
            <person name="Guo Z."/>
        </authorList>
    </citation>
    <scope>NUCLEOTIDE SEQUENCE</scope>
</reference>
<reference evidence="1" key="1">
    <citation type="journal article" date="2013" name="Nature">
        <title>The genomes of four tapeworm species reveal adaptations to parasitism.</title>
        <authorList>
            <person name="Tsai I.J."/>
            <person name="Zarowiecki M."/>
            <person name="Holroyd N."/>
            <person name="Garciarrubio A."/>
            <person name="Sanchez-Flores A."/>
            <person name="Brooks K.L."/>
            <person name="Tracey A."/>
            <person name="Bobes R.J."/>
            <person name="Fragoso G."/>
            <person name="Sciutto E."/>
            <person name="Aslett M."/>
            <person name="Beasley H."/>
            <person name="Bennett H.M."/>
            <person name="Cai J."/>
            <person name="Camicia F."/>
            <person name="Clark R."/>
            <person name="Cucher M."/>
            <person name="De Silva N."/>
            <person name="Day T.A."/>
            <person name="Deplazes P."/>
            <person name="Estrada K."/>
            <person name="Fernandez C."/>
            <person name="Holland P.W."/>
            <person name="Hou J."/>
            <person name="Hu S."/>
            <person name="Huckvale T."/>
            <person name="Hung S.S."/>
            <person name="Kamenetzky L."/>
            <person name="Keane J.A."/>
            <person name="Kiss F."/>
            <person name="Koziol U."/>
            <person name="Lambert O."/>
            <person name="Liu K."/>
            <person name="Luo X."/>
            <person name="Luo Y."/>
            <person name="Macchiaroli N."/>
            <person name="Nichol S."/>
            <person name="Paps J."/>
            <person name="Parkinson J."/>
            <person name="Pouchkina-Stantcheva N."/>
            <person name="Riddiford N."/>
            <person name="Rosenzvit M."/>
            <person name="Salinas G."/>
            <person name="Wasmuth J.D."/>
            <person name="Zamanian M."/>
            <person name="Zheng Y."/>
            <person name="Cai X."/>
            <person name="Soberon X."/>
            <person name="Olson P.D."/>
            <person name="Laclette J.P."/>
            <person name="Brehm K."/>
            <person name="Berriman M."/>
            <person name="Garciarrubio A."/>
            <person name="Bobes R.J."/>
            <person name="Fragoso G."/>
            <person name="Sanchez-Flores A."/>
            <person name="Estrada K."/>
            <person name="Cevallos M.A."/>
            <person name="Morett E."/>
            <person name="Gonzalez V."/>
            <person name="Portillo T."/>
            <person name="Ochoa-Leyva A."/>
            <person name="Jose M.V."/>
            <person name="Sciutto E."/>
            <person name="Landa A."/>
            <person name="Jimenez L."/>
            <person name="Valdes V."/>
            <person name="Carrero J.C."/>
            <person name="Larralde C."/>
            <person name="Morales-Montor J."/>
            <person name="Limon-Lason J."/>
            <person name="Soberon X."/>
            <person name="Laclette J.P."/>
        </authorList>
    </citation>
    <scope>NUCLEOTIDE SEQUENCE [LARGE SCALE GENOMIC DNA]</scope>
</reference>
<accession>A0A068XW03</accession>
<dbReference type="Proteomes" id="UP000017246">
    <property type="component" value="Unassembled WGS sequence"/>
</dbReference>
<evidence type="ECO:0000313" key="2">
    <source>
        <dbReference type="Proteomes" id="UP000017246"/>
    </source>
</evidence>
<proteinExistence type="predicted"/>
<gene>
    <name evidence="1" type="ORF">EmuJ_000346600</name>
</gene>
<dbReference type="EMBL" id="LN902849">
    <property type="protein sequence ID" value="CDS36379.1"/>
    <property type="molecule type" value="Genomic_DNA"/>
</dbReference>
<sequence length="79" mass="9429">MELKYLLCVSSVRGISSLKQSGRANTLKTNLTEGQFRPFDTEKKHKRQALQKSTLIFLLTWYMRCERRRRKEEEKPNQP</sequence>